<keyword evidence="4" id="KW-0411">Iron-sulfur</keyword>
<dbReference type="CDD" id="cd01335">
    <property type="entry name" value="Radical_SAM"/>
    <property type="match status" value="1"/>
</dbReference>
<dbReference type="Gene3D" id="3.20.20.70">
    <property type="entry name" value="Aldolase class I"/>
    <property type="match status" value="1"/>
</dbReference>
<dbReference type="InterPro" id="IPR010723">
    <property type="entry name" value="HemN_C"/>
</dbReference>
<dbReference type="InterPro" id="IPR034505">
    <property type="entry name" value="Coproporphyrinogen-III_oxidase"/>
</dbReference>
<dbReference type="InterPro" id="IPR007197">
    <property type="entry name" value="rSAM"/>
</dbReference>
<dbReference type="Proteomes" id="UP000635726">
    <property type="component" value="Unassembled WGS sequence"/>
</dbReference>
<dbReference type="PANTHER" id="PTHR13932:SF5">
    <property type="entry name" value="RADICAL S-ADENOSYL METHIONINE DOMAIN-CONTAINING PROTEIN 1, MITOCHONDRIAL"/>
    <property type="match status" value="1"/>
</dbReference>
<dbReference type="SUPFAM" id="SSF102114">
    <property type="entry name" value="Radical SAM enzymes"/>
    <property type="match status" value="2"/>
</dbReference>
<dbReference type="InterPro" id="IPR006638">
    <property type="entry name" value="Elp3/MiaA/NifB-like_rSAM"/>
</dbReference>
<keyword evidence="3" id="KW-0408">Iron</keyword>
<dbReference type="InterPro" id="IPR013785">
    <property type="entry name" value="Aldolase_TIM"/>
</dbReference>
<keyword evidence="2" id="KW-0479">Metal-binding</keyword>
<dbReference type="GO" id="GO:0051539">
    <property type="term" value="F:4 iron, 4 sulfur cluster binding"/>
    <property type="evidence" value="ECO:0007669"/>
    <property type="project" value="TreeGrafter"/>
</dbReference>
<dbReference type="PANTHER" id="PTHR13932">
    <property type="entry name" value="COPROPORPHYRINIGEN III OXIDASE"/>
    <property type="match status" value="1"/>
</dbReference>
<evidence type="ECO:0000313" key="7">
    <source>
        <dbReference type="EMBL" id="GGJ85659.1"/>
    </source>
</evidence>
<evidence type="ECO:0000256" key="4">
    <source>
        <dbReference type="ARBA" id="ARBA00023014"/>
    </source>
</evidence>
<organism evidence="7 8">
    <name type="scientific">Deinococcus aquiradiocola</name>
    <dbReference type="NCBI Taxonomy" id="393059"/>
    <lineage>
        <taxon>Bacteria</taxon>
        <taxon>Thermotogati</taxon>
        <taxon>Deinococcota</taxon>
        <taxon>Deinococci</taxon>
        <taxon>Deinococcales</taxon>
        <taxon>Deinococcaceae</taxon>
        <taxon>Deinococcus</taxon>
    </lineage>
</organism>
<gene>
    <name evidence="7" type="ORF">GCM10008939_31920</name>
</gene>
<dbReference type="GO" id="GO:0003824">
    <property type="term" value="F:catalytic activity"/>
    <property type="evidence" value="ECO:0007669"/>
    <property type="project" value="InterPro"/>
</dbReference>
<evidence type="ECO:0000256" key="1">
    <source>
        <dbReference type="ARBA" id="ARBA00022691"/>
    </source>
</evidence>
<keyword evidence="8" id="KW-1185">Reference proteome</keyword>
<dbReference type="GO" id="GO:0005737">
    <property type="term" value="C:cytoplasm"/>
    <property type="evidence" value="ECO:0007669"/>
    <property type="project" value="TreeGrafter"/>
</dbReference>
<evidence type="ECO:0000259" key="6">
    <source>
        <dbReference type="PROSITE" id="PS51918"/>
    </source>
</evidence>
<accession>A0A917UU45</accession>
<reference evidence="7" key="2">
    <citation type="submission" date="2020-09" db="EMBL/GenBank/DDBJ databases">
        <authorList>
            <person name="Sun Q."/>
            <person name="Ohkuma M."/>
        </authorList>
    </citation>
    <scope>NUCLEOTIDE SEQUENCE</scope>
    <source>
        <strain evidence="7">JCM 14371</strain>
    </source>
</reference>
<feature type="region of interest" description="Disordered" evidence="5">
    <location>
        <begin position="238"/>
        <end position="288"/>
    </location>
</feature>
<dbReference type="Pfam" id="PF06969">
    <property type="entry name" value="HemN_C"/>
    <property type="match status" value="1"/>
</dbReference>
<evidence type="ECO:0000256" key="2">
    <source>
        <dbReference type="ARBA" id="ARBA00022723"/>
    </source>
</evidence>
<feature type="domain" description="Radical SAM core" evidence="6">
    <location>
        <begin position="1"/>
        <end position="200"/>
    </location>
</feature>
<dbReference type="Pfam" id="PF04055">
    <property type="entry name" value="Radical_SAM"/>
    <property type="match status" value="1"/>
</dbReference>
<dbReference type="PROSITE" id="PS51918">
    <property type="entry name" value="RADICAL_SAM"/>
    <property type="match status" value="1"/>
</dbReference>
<sequence>MLERRGDLVARYLTRLDEEARTLGALYDVQLDTVYLGGGTPSFLRDAELDALVGSVRRHLGWGRLENTLEVNPGTVTPARAEHWRALGFDRASVGVQSLDDATLRFLGRQHSAQVARDAVTQLRDAGFRVSGDLITAVTGQPLASDVAGLVALGVEHVSAYTLTIEPGTPFARQGVTVREEDEQEGFELTEALLTGAGFERYEISNYARSPSAQSRHNRAYWTGEYFLGLGPGGAGYYPPTNRDASPNLGRGGAAPDDQPPTNRDASPNLERGGAVPDDQPPTNRDASPNLEALEAVSGVGAGGLPFRRTNPHLHEWLAGGAGEVEVLRPEDVVTDAVFMALRLQEGMHVDLVSRRSGVDVRARYGAVLEEQVRLGLLEWAGERVRATPQGWWVLNRVVTAFLEADEVRGSDEDGVGEVGGR</sequence>
<dbReference type="GO" id="GO:0046872">
    <property type="term" value="F:metal ion binding"/>
    <property type="evidence" value="ECO:0007669"/>
    <property type="project" value="UniProtKB-KW"/>
</dbReference>
<comment type="caution">
    <text evidence="7">The sequence shown here is derived from an EMBL/GenBank/DDBJ whole genome shotgun (WGS) entry which is preliminary data.</text>
</comment>
<proteinExistence type="predicted"/>
<reference evidence="7" key="1">
    <citation type="journal article" date="2014" name="Int. J. Syst. Evol. Microbiol.">
        <title>Complete genome sequence of Corynebacterium casei LMG S-19264T (=DSM 44701T), isolated from a smear-ripened cheese.</title>
        <authorList>
            <consortium name="US DOE Joint Genome Institute (JGI-PGF)"/>
            <person name="Walter F."/>
            <person name="Albersmeier A."/>
            <person name="Kalinowski J."/>
            <person name="Ruckert C."/>
        </authorList>
    </citation>
    <scope>NUCLEOTIDE SEQUENCE</scope>
    <source>
        <strain evidence="7">JCM 14371</strain>
    </source>
</reference>
<evidence type="ECO:0000256" key="5">
    <source>
        <dbReference type="SAM" id="MobiDB-lite"/>
    </source>
</evidence>
<evidence type="ECO:0000313" key="8">
    <source>
        <dbReference type="Proteomes" id="UP000635726"/>
    </source>
</evidence>
<evidence type="ECO:0000256" key="3">
    <source>
        <dbReference type="ARBA" id="ARBA00023004"/>
    </source>
</evidence>
<dbReference type="InterPro" id="IPR058240">
    <property type="entry name" value="rSAM_sf"/>
</dbReference>
<dbReference type="GO" id="GO:0006779">
    <property type="term" value="P:porphyrin-containing compound biosynthetic process"/>
    <property type="evidence" value="ECO:0007669"/>
    <property type="project" value="TreeGrafter"/>
</dbReference>
<dbReference type="EMBL" id="BMOE01000014">
    <property type="protein sequence ID" value="GGJ85659.1"/>
    <property type="molecule type" value="Genomic_DNA"/>
</dbReference>
<dbReference type="AlphaFoldDB" id="A0A917UU45"/>
<keyword evidence="1" id="KW-0949">S-adenosyl-L-methionine</keyword>
<name>A0A917UU45_9DEIO</name>
<protein>
    <submittedName>
        <fullName evidence="7">Coproporphyrinogen III oxidase</fullName>
    </submittedName>
</protein>
<dbReference type="SMART" id="SM00729">
    <property type="entry name" value="Elp3"/>
    <property type="match status" value="1"/>
</dbReference>